<dbReference type="InterPro" id="IPR050666">
    <property type="entry name" value="ESRP"/>
</dbReference>
<dbReference type="SMART" id="SM00360">
    <property type="entry name" value="RRM"/>
    <property type="match status" value="4"/>
</dbReference>
<evidence type="ECO:0000313" key="6">
    <source>
        <dbReference type="EMBL" id="KAK7881074.1"/>
    </source>
</evidence>
<dbReference type="SUPFAM" id="SSF54928">
    <property type="entry name" value="RNA-binding domain, RBD"/>
    <property type="match status" value="3"/>
</dbReference>
<evidence type="ECO:0000256" key="2">
    <source>
        <dbReference type="ARBA" id="ARBA00022884"/>
    </source>
</evidence>
<keyword evidence="2 3" id="KW-0694">RNA-binding</keyword>
<feature type="compositionally biased region" description="Polar residues" evidence="4">
    <location>
        <begin position="299"/>
        <end position="313"/>
    </location>
</feature>
<name>A0AAW0MWT1_9GOBI</name>
<gene>
    <name evidence="6" type="ORF">WMY93_032324</name>
</gene>
<accession>A0AAW0MWT1</accession>
<feature type="compositionally biased region" description="Basic and acidic residues" evidence="4">
    <location>
        <begin position="419"/>
        <end position="428"/>
    </location>
</feature>
<feature type="domain" description="RRM" evidence="5">
    <location>
        <begin position="321"/>
        <end position="398"/>
    </location>
</feature>
<feature type="domain" description="RRM" evidence="5">
    <location>
        <begin position="442"/>
        <end position="524"/>
    </location>
</feature>
<dbReference type="GO" id="GO:0003723">
    <property type="term" value="F:RNA binding"/>
    <property type="evidence" value="ECO:0007669"/>
    <property type="project" value="UniProtKB-UniRule"/>
</dbReference>
<dbReference type="InterPro" id="IPR000504">
    <property type="entry name" value="RRM_dom"/>
</dbReference>
<dbReference type="PANTHER" id="PTHR13976">
    <property type="entry name" value="HETEROGENEOUS NUCLEAR RIBONUCLEOPROTEIN-RELATED"/>
    <property type="match status" value="1"/>
</dbReference>
<dbReference type="InterPro" id="IPR012677">
    <property type="entry name" value="Nucleotide-bd_a/b_plait_sf"/>
</dbReference>
<dbReference type="PROSITE" id="PS50102">
    <property type="entry name" value="RRM"/>
    <property type="match status" value="2"/>
</dbReference>
<dbReference type="EMBL" id="JBBPFD010000028">
    <property type="protein sequence ID" value="KAK7881074.1"/>
    <property type="molecule type" value="Genomic_DNA"/>
</dbReference>
<dbReference type="Gene3D" id="3.30.70.330">
    <property type="match status" value="4"/>
</dbReference>
<keyword evidence="7" id="KW-1185">Reference proteome</keyword>
<protein>
    <recommendedName>
        <fullName evidence="5">RRM domain-containing protein</fullName>
    </recommendedName>
</protein>
<feature type="region of interest" description="Disordered" evidence="4">
    <location>
        <begin position="290"/>
        <end position="313"/>
    </location>
</feature>
<organism evidence="6 7">
    <name type="scientific">Mugilogobius chulae</name>
    <name type="common">yellowstripe goby</name>
    <dbReference type="NCBI Taxonomy" id="88201"/>
    <lineage>
        <taxon>Eukaryota</taxon>
        <taxon>Metazoa</taxon>
        <taxon>Chordata</taxon>
        <taxon>Craniata</taxon>
        <taxon>Vertebrata</taxon>
        <taxon>Euteleostomi</taxon>
        <taxon>Actinopterygii</taxon>
        <taxon>Neopterygii</taxon>
        <taxon>Teleostei</taxon>
        <taxon>Neoteleostei</taxon>
        <taxon>Acanthomorphata</taxon>
        <taxon>Gobiaria</taxon>
        <taxon>Gobiiformes</taxon>
        <taxon>Gobioidei</taxon>
        <taxon>Gobiidae</taxon>
        <taxon>Gobionellinae</taxon>
        <taxon>Mugilogobius</taxon>
    </lineage>
</organism>
<feature type="compositionally biased region" description="Basic residues" evidence="4">
    <location>
        <begin position="407"/>
        <end position="418"/>
    </location>
</feature>
<keyword evidence="1" id="KW-0677">Repeat</keyword>
<evidence type="ECO:0000256" key="3">
    <source>
        <dbReference type="PROSITE-ProRule" id="PRU00176"/>
    </source>
</evidence>
<evidence type="ECO:0000259" key="5">
    <source>
        <dbReference type="PROSITE" id="PS50102"/>
    </source>
</evidence>
<comment type="caution">
    <text evidence="6">The sequence shown here is derived from an EMBL/GenBank/DDBJ whole genome shotgun (WGS) entry which is preliminary data.</text>
</comment>
<evidence type="ECO:0000256" key="1">
    <source>
        <dbReference type="ARBA" id="ARBA00022737"/>
    </source>
</evidence>
<evidence type="ECO:0000313" key="7">
    <source>
        <dbReference type="Proteomes" id="UP001460270"/>
    </source>
</evidence>
<reference evidence="7" key="1">
    <citation type="submission" date="2024-04" db="EMBL/GenBank/DDBJ databases">
        <title>Salinicola lusitanus LLJ914,a marine bacterium isolated from the Okinawa Trough.</title>
        <authorList>
            <person name="Li J."/>
        </authorList>
    </citation>
    <scope>NUCLEOTIDE SEQUENCE [LARGE SCALE GENOMIC DNA]</scope>
</reference>
<dbReference type="Proteomes" id="UP001460270">
    <property type="component" value="Unassembled WGS sequence"/>
</dbReference>
<proteinExistence type="predicted"/>
<dbReference type="Pfam" id="PF00076">
    <property type="entry name" value="RRM_1"/>
    <property type="match status" value="1"/>
</dbReference>
<dbReference type="AlphaFoldDB" id="A0AAW0MWT1"/>
<feature type="region of interest" description="Disordered" evidence="4">
    <location>
        <begin position="407"/>
        <end position="440"/>
    </location>
</feature>
<evidence type="ECO:0000256" key="4">
    <source>
        <dbReference type="SAM" id="MobiDB-lite"/>
    </source>
</evidence>
<sequence>MSTILQLRGLDAKASAEDIRSFFREIQIPEGGVFIFGGSLGEAFIAFNTEKDGMLALQQSGLTLKDSKVDLHISSMVEVEHKLDMFLKRKKSSRKSQITKRAQYSSNEEMLPVKPVDPRVKPQVDVVAEQTVNMDNLASNNALLLGICTLLQGLPSSQANSIPCESPTEPTVPDPPHSVNPGFVRLFGLPWTITKQDICQFFQGLKVKEVLVNIALGARRGCLVKFDSFEDATTALSFNDSSLGSACVEVRTATEKMWNNALQEHENGGHEDVISQQGPLKDTMNYSKEWPRKKRNTDSRQNPSKKFKTCETTNSSDNEKHIVMVSHLPVTIVKTEIKELFGCPNIAHTDVLHLLDSEGQRTDKVFVTFNTQEDYDYAINLSGCHVGSQVIEVSPVTKEEMTAIMKSYRKPKQNQRIKKTQDYRKSGNADEQSSEGDPNARRCLYLRNMPADVQRSQIKGLFTENKLREEDITLLHDSEGRCVGEAVVQFQTQTNAAMALMHHGRKFLGSKILLTPISVKQMESILAS</sequence>
<dbReference type="InterPro" id="IPR035979">
    <property type="entry name" value="RBD_domain_sf"/>
</dbReference>